<name>A0A644ZR39_9ZZZZ</name>
<evidence type="ECO:0000313" key="1">
    <source>
        <dbReference type="EMBL" id="MPM43226.1"/>
    </source>
</evidence>
<reference evidence="1" key="1">
    <citation type="submission" date="2019-08" db="EMBL/GenBank/DDBJ databases">
        <authorList>
            <person name="Kucharzyk K."/>
            <person name="Murdoch R.W."/>
            <person name="Higgins S."/>
            <person name="Loffler F."/>
        </authorList>
    </citation>
    <scope>NUCLEOTIDE SEQUENCE</scope>
</reference>
<organism evidence="1">
    <name type="scientific">bioreactor metagenome</name>
    <dbReference type="NCBI Taxonomy" id="1076179"/>
    <lineage>
        <taxon>unclassified sequences</taxon>
        <taxon>metagenomes</taxon>
        <taxon>ecological metagenomes</taxon>
    </lineage>
</organism>
<comment type="caution">
    <text evidence="1">The sequence shown here is derived from an EMBL/GenBank/DDBJ whole genome shotgun (WGS) entry which is preliminary data.</text>
</comment>
<accession>A0A644ZR39</accession>
<dbReference type="EMBL" id="VSSQ01010020">
    <property type="protein sequence ID" value="MPM43226.1"/>
    <property type="molecule type" value="Genomic_DNA"/>
</dbReference>
<dbReference type="AlphaFoldDB" id="A0A644ZR39"/>
<protein>
    <submittedName>
        <fullName evidence="1">Uncharacterized protein</fullName>
    </submittedName>
</protein>
<gene>
    <name evidence="1" type="ORF">SDC9_89899</name>
</gene>
<proteinExistence type="predicted"/>
<sequence length="99" mass="11321">MRPRALTRQLAERQNRSNRLREFLVVGNAKELTGGLIMVDQCVVRFQRDYALLQAVQNDMQAVFGKDQVVDVAPYLFRKVVERQAQLSQLVLAVLVGTY</sequence>